<organism evidence="1 2">
    <name type="scientific">Macrolepiota fuliginosa MF-IS2</name>
    <dbReference type="NCBI Taxonomy" id="1400762"/>
    <lineage>
        <taxon>Eukaryota</taxon>
        <taxon>Fungi</taxon>
        <taxon>Dikarya</taxon>
        <taxon>Basidiomycota</taxon>
        <taxon>Agaricomycotina</taxon>
        <taxon>Agaricomycetes</taxon>
        <taxon>Agaricomycetidae</taxon>
        <taxon>Agaricales</taxon>
        <taxon>Agaricineae</taxon>
        <taxon>Agaricaceae</taxon>
        <taxon>Macrolepiota</taxon>
    </lineage>
</organism>
<dbReference type="SUPFAM" id="SSF52047">
    <property type="entry name" value="RNI-like"/>
    <property type="match status" value="1"/>
</dbReference>
<comment type="caution">
    <text evidence="1">The sequence shown here is derived from an EMBL/GenBank/DDBJ whole genome shotgun (WGS) entry which is preliminary data.</text>
</comment>
<dbReference type="AlphaFoldDB" id="A0A9P5X7D2"/>
<dbReference type="Proteomes" id="UP000807342">
    <property type="component" value="Unassembled WGS sequence"/>
</dbReference>
<sequence>MVEYEKESWFRYYAISRIRLVCQSWNNLCLGDSLLWSRIVIHMSYEWHAPPISLVLKWIQRSRQVPLTIRLVCPNPAGLGNADPYLSGLFTALTPHIARWRTLFIEASPPFLEKYLPLSLADAYELEAIEFQFRGLRNDTVCRQAIALAESARSLRSLKWAEQQQIAPSARTAFLGSSLLHCLDTLQLHLDVSVSFKWLLDVVQCCTSATHMDLEFNGLFEGSKSVINHRRFNLPHLRTLSIFSFRGDYRLLDFIDLPRITSLELRATRPLWHGHPRVEPIFNFLAKSHPFLKVLHIRSKHVPIQLVLRLFETPRIFEIPDLDIAFMMSSTEGENNLASRVRLLGGGRRRLFFVKHVITRTSALSEIGINVEIGWMDKCTKGTHAITRNGMYYLDSSAEN</sequence>
<evidence type="ECO:0000313" key="2">
    <source>
        <dbReference type="Proteomes" id="UP000807342"/>
    </source>
</evidence>
<accession>A0A9P5X7D2</accession>
<proteinExistence type="predicted"/>
<evidence type="ECO:0000313" key="1">
    <source>
        <dbReference type="EMBL" id="KAF9446223.1"/>
    </source>
</evidence>
<reference evidence="1" key="1">
    <citation type="submission" date="2020-11" db="EMBL/GenBank/DDBJ databases">
        <authorList>
            <consortium name="DOE Joint Genome Institute"/>
            <person name="Ahrendt S."/>
            <person name="Riley R."/>
            <person name="Andreopoulos W."/>
            <person name="Labutti K."/>
            <person name="Pangilinan J."/>
            <person name="Ruiz-Duenas F.J."/>
            <person name="Barrasa J.M."/>
            <person name="Sanchez-Garcia M."/>
            <person name="Camarero S."/>
            <person name="Miyauchi S."/>
            <person name="Serrano A."/>
            <person name="Linde D."/>
            <person name="Babiker R."/>
            <person name="Drula E."/>
            <person name="Ayuso-Fernandez I."/>
            <person name="Pacheco R."/>
            <person name="Padilla G."/>
            <person name="Ferreira P."/>
            <person name="Barriuso J."/>
            <person name="Kellner H."/>
            <person name="Castanera R."/>
            <person name="Alfaro M."/>
            <person name="Ramirez L."/>
            <person name="Pisabarro A.G."/>
            <person name="Kuo A."/>
            <person name="Tritt A."/>
            <person name="Lipzen A."/>
            <person name="He G."/>
            <person name="Yan M."/>
            <person name="Ng V."/>
            <person name="Cullen D."/>
            <person name="Martin F."/>
            <person name="Rosso M.-N."/>
            <person name="Henrissat B."/>
            <person name="Hibbett D."/>
            <person name="Martinez A.T."/>
            <person name="Grigoriev I.V."/>
        </authorList>
    </citation>
    <scope>NUCLEOTIDE SEQUENCE</scope>
    <source>
        <strain evidence="1">MF-IS2</strain>
    </source>
</reference>
<name>A0A9P5X7D2_9AGAR</name>
<evidence type="ECO:0008006" key="3">
    <source>
        <dbReference type="Google" id="ProtNLM"/>
    </source>
</evidence>
<gene>
    <name evidence="1" type="ORF">P691DRAFT_216794</name>
</gene>
<dbReference type="OrthoDB" id="2865328at2759"/>
<dbReference type="EMBL" id="MU151257">
    <property type="protein sequence ID" value="KAF9446223.1"/>
    <property type="molecule type" value="Genomic_DNA"/>
</dbReference>
<protein>
    <recommendedName>
        <fullName evidence="3">F-box domain-containing protein</fullName>
    </recommendedName>
</protein>
<keyword evidence="2" id="KW-1185">Reference proteome</keyword>